<proteinExistence type="predicted"/>
<accession>A0A3B0CBZ6</accession>
<evidence type="ECO:0000313" key="2">
    <source>
        <dbReference type="Proteomes" id="UP000282311"/>
    </source>
</evidence>
<reference evidence="1 2" key="1">
    <citation type="journal article" date="2007" name="Int. J. Syst. Evol. Microbiol.">
        <title>Paenibacillus ginsengarvi sp. nov., isolated from soil from ginseng cultivation.</title>
        <authorList>
            <person name="Yoon M.H."/>
            <person name="Ten L.N."/>
            <person name="Im W.T."/>
        </authorList>
    </citation>
    <scope>NUCLEOTIDE SEQUENCE [LARGE SCALE GENOMIC DNA]</scope>
    <source>
        <strain evidence="1 2">KCTC 13059</strain>
    </source>
</reference>
<dbReference type="EMBL" id="RBAH01000012">
    <property type="protein sequence ID" value="RKN82171.1"/>
    <property type="molecule type" value="Genomic_DNA"/>
</dbReference>
<evidence type="ECO:0008006" key="3">
    <source>
        <dbReference type="Google" id="ProtNLM"/>
    </source>
</evidence>
<keyword evidence="2" id="KW-1185">Reference proteome</keyword>
<dbReference type="Proteomes" id="UP000282311">
    <property type="component" value="Unassembled WGS sequence"/>
</dbReference>
<sequence length="60" mass="6477">MNSAKKAYLSAILDLHSNTIVSNVLGHSNNNKLVFETLDRALEAAPGTTPMLHRAVDKMG</sequence>
<organism evidence="1 2">
    <name type="scientific">Paenibacillus ginsengarvi</name>
    <dbReference type="NCBI Taxonomy" id="400777"/>
    <lineage>
        <taxon>Bacteria</taxon>
        <taxon>Bacillati</taxon>
        <taxon>Bacillota</taxon>
        <taxon>Bacilli</taxon>
        <taxon>Bacillales</taxon>
        <taxon>Paenibacillaceae</taxon>
        <taxon>Paenibacillus</taxon>
    </lineage>
</organism>
<comment type="caution">
    <text evidence="1">The sequence shown here is derived from an EMBL/GenBank/DDBJ whole genome shotgun (WGS) entry which is preliminary data.</text>
</comment>
<evidence type="ECO:0000313" key="1">
    <source>
        <dbReference type="EMBL" id="RKN82171.1"/>
    </source>
</evidence>
<name>A0A3B0CBZ6_9BACL</name>
<protein>
    <recommendedName>
        <fullName evidence="3">Transposase</fullName>
    </recommendedName>
</protein>
<gene>
    <name evidence="1" type="ORF">D7M11_17640</name>
</gene>
<dbReference type="AlphaFoldDB" id="A0A3B0CBZ6"/>